<dbReference type="Proteomes" id="UP001623384">
    <property type="component" value="Chromosome"/>
</dbReference>
<feature type="domain" description="NAD-dependent epimerase/dehydratase" evidence="2">
    <location>
        <begin position="7"/>
        <end position="224"/>
    </location>
</feature>
<dbReference type="SUPFAM" id="SSF51735">
    <property type="entry name" value="NAD(P)-binding Rossmann-fold domains"/>
    <property type="match status" value="1"/>
</dbReference>
<dbReference type="InterPro" id="IPR013549">
    <property type="entry name" value="DUF1731"/>
</dbReference>
<dbReference type="PANTHER" id="PTHR11092:SF0">
    <property type="entry name" value="EPIMERASE FAMILY PROTEIN SDR39U1"/>
    <property type="match status" value="1"/>
</dbReference>
<organism evidence="4 5">
    <name type="scientific">Pseudarthrobacter quantipunctorum</name>
    <dbReference type="NCBI Taxonomy" id="3128980"/>
    <lineage>
        <taxon>Bacteria</taxon>
        <taxon>Bacillati</taxon>
        <taxon>Actinomycetota</taxon>
        <taxon>Actinomycetes</taxon>
        <taxon>Micrococcales</taxon>
        <taxon>Micrococcaceae</taxon>
        <taxon>Pseudarthrobacter</taxon>
    </lineage>
</organism>
<feature type="domain" description="DUF1731" evidence="3">
    <location>
        <begin position="251"/>
        <end position="300"/>
    </location>
</feature>
<reference evidence="4 5" key="1">
    <citation type="submission" date="2024-03" db="EMBL/GenBank/DDBJ databases">
        <title>Rhodococcus navarretei sp. nov. and Pseudarthrobacter quantumdoti sp. nov., two new species with the ability to biosynthesize Quantum Dots isolated from soil samples at Union Glacier, Antarctica.</title>
        <authorList>
            <person name="Vargas M."/>
        </authorList>
    </citation>
    <scope>NUCLEOTIDE SEQUENCE [LARGE SCALE GENOMIC DNA]</scope>
    <source>
        <strain evidence="4 5">RC-2-3</strain>
    </source>
</reference>
<dbReference type="Pfam" id="PF01370">
    <property type="entry name" value="Epimerase"/>
    <property type="match status" value="1"/>
</dbReference>
<dbReference type="InterPro" id="IPR036291">
    <property type="entry name" value="NAD(P)-bd_dom_sf"/>
</dbReference>
<evidence type="ECO:0000259" key="2">
    <source>
        <dbReference type="Pfam" id="PF01370"/>
    </source>
</evidence>
<dbReference type="Pfam" id="PF08338">
    <property type="entry name" value="DUF1731"/>
    <property type="match status" value="1"/>
</dbReference>
<dbReference type="EMBL" id="CP148033">
    <property type="protein sequence ID" value="WXK92486.1"/>
    <property type="molecule type" value="Genomic_DNA"/>
</dbReference>
<dbReference type="PANTHER" id="PTHR11092">
    <property type="entry name" value="SUGAR NUCLEOTIDE EPIMERASE RELATED"/>
    <property type="match status" value="1"/>
</dbReference>
<dbReference type="InterPro" id="IPR001509">
    <property type="entry name" value="Epimerase_deHydtase"/>
</dbReference>
<proteinExistence type="inferred from homology"/>
<evidence type="ECO:0000256" key="1">
    <source>
        <dbReference type="ARBA" id="ARBA00009353"/>
    </source>
</evidence>
<name>A0ABZ2R3V8_9MICC</name>
<keyword evidence="5" id="KW-1185">Reference proteome</keyword>
<protein>
    <submittedName>
        <fullName evidence="4">TIGR01777 family oxidoreductase</fullName>
    </submittedName>
</protein>
<accession>A0ABZ2R3V8</accession>
<evidence type="ECO:0000313" key="4">
    <source>
        <dbReference type="EMBL" id="WXK92486.1"/>
    </source>
</evidence>
<dbReference type="Gene3D" id="3.40.50.720">
    <property type="entry name" value="NAD(P)-binding Rossmann-like Domain"/>
    <property type="match status" value="1"/>
</dbReference>
<evidence type="ECO:0000259" key="3">
    <source>
        <dbReference type="Pfam" id="PF08338"/>
    </source>
</evidence>
<dbReference type="InterPro" id="IPR010099">
    <property type="entry name" value="SDR39U1"/>
</dbReference>
<evidence type="ECO:0000313" key="5">
    <source>
        <dbReference type="Proteomes" id="UP001623384"/>
    </source>
</evidence>
<sequence>MSGTRTVVLAGASGFIGRYFRARFEKDGWTVRTISRRGSKGAPSAAWGDDDVRLARVLDGAELLVNLAGRSVSCRYNDRNKAAILESRVSTTAALGRAIALCRQPPSTWLNASTGTIYRNAVDRPQSEGDGEPGTGFSVDVARAWEAELDAAVTPGTRKIPLRIAIVLGRGGGALRPFANLARLGLGGRMGPGTQKFSWIHVEDLYRCVRFLHARKDITGPVNVASPDVVTNRELMRMVRRAYGARFGIPTPAWLLRLGAVLIRTETELVLKSRWVQPEKLLDAGFVYSQPELGRALQQIAKAR</sequence>
<dbReference type="RefSeq" id="WP_406634200.1">
    <property type="nucleotide sequence ID" value="NZ_CP148033.1"/>
</dbReference>
<gene>
    <name evidence="4" type="ORF">WHH00_15620</name>
</gene>
<comment type="similarity">
    <text evidence="1">Belongs to the NAD(P)-dependent epimerase/dehydratase family. SDR39U1 subfamily.</text>
</comment>
<dbReference type="NCBIfam" id="TIGR01777">
    <property type="entry name" value="yfcH"/>
    <property type="match status" value="1"/>
</dbReference>